<dbReference type="Pfam" id="PF00171">
    <property type="entry name" value="Aldedh"/>
    <property type="match status" value="1"/>
</dbReference>
<keyword evidence="4" id="KW-1185">Reference proteome</keyword>
<organism evidence="3 4">
    <name type="scientific">Velocimicrobium porci</name>
    <dbReference type="NCBI Taxonomy" id="2606634"/>
    <lineage>
        <taxon>Bacteria</taxon>
        <taxon>Bacillati</taxon>
        <taxon>Bacillota</taxon>
        <taxon>Clostridia</taxon>
        <taxon>Lachnospirales</taxon>
        <taxon>Lachnospiraceae</taxon>
        <taxon>Velocimicrobium</taxon>
    </lineage>
</organism>
<reference evidence="3 4" key="1">
    <citation type="submission" date="2019-08" db="EMBL/GenBank/DDBJ databases">
        <title>In-depth cultivation of the pig gut microbiome towards novel bacterial diversity and tailored functional studies.</title>
        <authorList>
            <person name="Wylensek D."/>
            <person name="Hitch T.C.A."/>
            <person name="Clavel T."/>
        </authorList>
    </citation>
    <scope>NUCLEOTIDE SEQUENCE [LARGE SCALE GENOMIC DNA]</scope>
    <source>
        <strain evidence="3 4">WCA-693-APC-MOT-I</strain>
    </source>
</reference>
<dbReference type="Gene3D" id="3.40.309.10">
    <property type="entry name" value="Aldehyde Dehydrogenase, Chain A, domain 2"/>
    <property type="match status" value="1"/>
</dbReference>
<dbReference type="InterPro" id="IPR015590">
    <property type="entry name" value="Aldehyde_DH_dom"/>
</dbReference>
<protein>
    <submittedName>
        <fullName evidence="3">Aldehyde dehydrogenase family protein</fullName>
    </submittedName>
</protein>
<dbReference type="Proteomes" id="UP000482209">
    <property type="component" value="Unassembled WGS sequence"/>
</dbReference>
<dbReference type="RefSeq" id="WP_154519129.1">
    <property type="nucleotide sequence ID" value="NZ_VUMT01000009.1"/>
</dbReference>
<gene>
    <name evidence="3" type="ORF">FYJ58_07480</name>
</gene>
<dbReference type="InterPro" id="IPR016161">
    <property type="entry name" value="Ald_DH/histidinol_DH"/>
</dbReference>
<evidence type="ECO:0000313" key="4">
    <source>
        <dbReference type="Proteomes" id="UP000482209"/>
    </source>
</evidence>
<comment type="caution">
    <text evidence="3">The sequence shown here is derived from an EMBL/GenBank/DDBJ whole genome shotgun (WGS) entry which is preliminary data.</text>
</comment>
<dbReference type="SUPFAM" id="SSF53720">
    <property type="entry name" value="ALDH-like"/>
    <property type="match status" value="1"/>
</dbReference>
<keyword evidence="1" id="KW-0560">Oxidoreductase</keyword>
<evidence type="ECO:0000313" key="3">
    <source>
        <dbReference type="EMBL" id="MSS63718.1"/>
    </source>
</evidence>
<dbReference type="Gene3D" id="3.40.605.10">
    <property type="entry name" value="Aldehyde Dehydrogenase, Chain A, domain 1"/>
    <property type="match status" value="1"/>
</dbReference>
<dbReference type="InterPro" id="IPR016163">
    <property type="entry name" value="Ald_DH_C"/>
</dbReference>
<dbReference type="AlphaFoldDB" id="A0A6L5XZT5"/>
<feature type="domain" description="Aldehyde dehydrogenase" evidence="2">
    <location>
        <begin position="17"/>
        <end position="266"/>
    </location>
</feature>
<evidence type="ECO:0000259" key="2">
    <source>
        <dbReference type="Pfam" id="PF00171"/>
    </source>
</evidence>
<accession>A0A6L5XZT5</accession>
<dbReference type="PANTHER" id="PTHR11699">
    <property type="entry name" value="ALDEHYDE DEHYDROGENASE-RELATED"/>
    <property type="match status" value="1"/>
</dbReference>
<dbReference type="CDD" id="cd07122">
    <property type="entry name" value="ALDH_F20_ACDH"/>
    <property type="match status" value="1"/>
</dbReference>
<dbReference type="InterPro" id="IPR016162">
    <property type="entry name" value="Ald_DH_N"/>
</dbReference>
<evidence type="ECO:0000256" key="1">
    <source>
        <dbReference type="ARBA" id="ARBA00023002"/>
    </source>
</evidence>
<proteinExistence type="predicted"/>
<sequence length="450" mass="49985">MNIIDNDLLSIQESRILVEEAVRAQKELAKFSQKQLDVIVDRVSEELGKYARELAVTSCEETEYGNVEDKYLKNRFVCEYLPKKLKDMKCVGVISEDLQKKTKDIGVPLGVIAAFPPATSPVSTTIYKVLLAIKSGNAIIISPHPRAKNVTMRVAELIRSTARKHGIPEGSISYLHTTSFEGAKALMEHKLVDLIMITGVPDLKEAAYRCGKPVLYSGAGNGPVFIERTADIEKAVRDIITSKTFDNGVVMAAEQAIVVDGCIESLTVKELERQGAYFMNDEERTKLLKILTLENGLKNPEIVGKTAKVLAKMAGFFVPEYTKLLIVRNGYVSQEKVFNQTLLCPIISFYVEKNWREACEKCIELLLGEKRGHTLTIHSKDEEVIEQFSLKKPVDRILVNTPATLGGMGATTNLFPSMTLLGGVYAYGMNTDNISPLNLIYIRKVSYGVR</sequence>
<name>A0A6L5XZT5_9FIRM</name>
<dbReference type="GO" id="GO:0016620">
    <property type="term" value="F:oxidoreductase activity, acting on the aldehyde or oxo group of donors, NAD or NADP as acceptor"/>
    <property type="evidence" value="ECO:0007669"/>
    <property type="project" value="InterPro"/>
</dbReference>
<dbReference type="EMBL" id="VUMT01000009">
    <property type="protein sequence ID" value="MSS63718.1"/>
    <property type="molecule type" value="Genomic_DNA"/>
</dbReference>